<evidence type="ECO:0000313" key="2">
    <source>
        <dbReference type="EMBL" id="KAJ6438041.1"/>
    </source>
</evidence>
<dbReference type="PANTHER" id="PTHR10788:SF123">
    <property type="entry name" value="TREHALOSE-PHOSPHATASE"/>
    <property type="match status" value="1"/>
</dbReference>
<dbReference type="PANTHER" id="PTHR10788">
    <property type="entry name" value="TREHALOSE-6-PHOSPHATE SYNTHASE"/>
    <property type="match status" value="1"/>
</dbReference>
<dbReference type="Pfam" id="PF00982">
    <property type="entry name" value="Glyco_transf_20"/>
    <property type="match status" value="1"/>
</dbReference>
<proteinExistence type="predicted"/>
<organism evidence="2 3">
    <name type="scientific">Purpureocillium lavendulum</name>
    <dbReference type="NCBI Taxonomy" id="1247861"/>
    <lineage>
        <taxon>Eukaryota</taxon>
        <taxon>Fungi</taxon>
        <taxon>Dikarya</taxon>
        <taxon>Ascomycota</taxon>
        <taxon>Pezizomycotina</taxon>
        <taxon>Sordariomycetes</taxon>
        <taxon>Hypocreomycetidae</taxon>
        <taxon>Hypocreales</taxon>
        <taxon>Ophiocordycipitaceae</taxon>
        <taxon>Purpureocillium</taxon>
    </lineage>
</organism>
<sequence length="106" mass="11850">MSRQQAAPPPRAERDDKVNDGKDDGGDDGGDVPPGQLIISEFSGTASSLAEALHINPWDVAGVAERINEALTMSPERRRELHRAVYGRVRERDVRYWVDDLLRLLE</sequence>
<comment type="caution">
    <text evidence="2">The sequence shown here is derived from an EMBL/GenBank/DDBJ whole genome shotgun (WGS) entry which is preliminary data.</text>
</comment>
<dbReference type="AlphaFoldDB" id="A0AB34FI18"/>
<reference evidence="2" key="1">
    <citation type="submission" date="2023-01" db="EMBL/GenBank/DDBJ databases">
        <title>The growth and conidiation of Purpureocillium lavendulum are regulated by nitrogen source and histone H3K14 acetylation.</title>
        <authorList>
            <person name="Tang P."/>
            <person name="Han J."/>
            <person name="Zhang C."/>
            <person name="Tang P."/>
            <person name="Qi F."/>
            <person name="Zhang K."/>
            <person name="Liang L."/>
        </authorList>
    </citation>
    <scope>NUCLEOTIDE SEQUENCE</scope>
    <source>
        <strain evidence="2">YMF1.00683</strain>
    </source>
</reference>
<dbReference type="EMBL" id="JAQHRD010000009">
    <property type="protein sequence ID" value="KAJ6438041.1"/>
    <property type="molecule type" value="Genomic_DNA"/>
</dbReference>
<dbReference type="GO" id="GO:0005829">
    <property type="term" value="C:cytosol"/>
    <property type="evidence" value="ECO:0007669"/>
    <property type="project" value="TreeGrafter"/>
</dbReference>
<keyword evidence="3" id="KW-1185">Reference proteome</keyword>
<dbReference type="GO" id="GO:0003825">
    <property type="term" value="F:alpha,alpha-trehalose-phosphate synthase (UDP-forming) activity"/>
    <property type="evidence" value="ECO:0007669"/>
    <property type="project" value="TreeGrafter"/>
</dbReference>
<evidence type="ECO:0000313" key="3">
    <source>
        <dbReference type="Proteomes" id="UP001163105"/>
    </source>
</evidence>
<feature type="compositionally biased region" description="Basic and acidic residues" evidence="1">
    <location>
        <begin position="11"/>
        <end position="24"/>
    </location>
</feature>
<dbReference type="GO" id="GO:0034605">
    <property type="term" value="P:cellular response to heat"/>
    <property type="evidence" value="ECO:0007669"/>
    <property type="project" value="TreeGrafter"/>
</dbReference>
<name>A0AB34FI18_9HYPO</name>
<dbReference type="GO" id="GO:0005992">
    <property type="term" value="P:trehalose biosynthetic process"/>
    <property type="evidence" value="ECO:0007669"/>
    <property type="project" value="InterPro"/>
</dbReference>
<keyword evidence="2" id="KW-0808">Transferase</keyword>
<keyword evidence="2" id="KW-0548">Nucleotidyltransferase</keyword>
<dbReference type="InterPro" id="IPR001830">
    <property type="entry name" value="Glyco_trans_20"/>
</dbReference>
<dbReference type="SUPFAM" id="SSF53756">
    <property type="entry name" value="UDP-Glycosyltransferase/glycogen phosphorylase"/>
    <property type="match status" value="1"/>
</dbReference>
<protein>
    <submittedName>
        <fullName evidence="2">Reverse transcriptase domain protein</fullName>
    </submittedName>
</protein>
<dbReference type="GO" id="GO:0004805">
    <property type="term" value="F:trehalose-phosphatase activity"/>
    <property type="evidence" value="ECO:0007669"/>
    <property type="project" value="TreeGrafter"/>
</dbReference>
<evidence type="ECO:0000256" key="1">
    <source>
        <dbReference type="SAM" id="MobiDB-lite"/>
    </source>
</evidence>
<accession>A0AB34FI18</accession>
<gene>
    <name evidence="2" type="ORF">O9K51_09463</name>
</gene>
<dbReference type="Proteomes" id="UP001163105">
    <property type="component" value="Unassembled WGS sequence"/>
</dbReference>
<keyword evidence="2" id="KW-0695">RNA-directed DNA polymerase</keyword>
<dbReference type="Gene3D" id="3.40.50.2000">
    <property type="entry name" value="Glycogen Phosphorylase B"/>
    <property type="match status" value="2"/>
</dbReference>
<dbReference type="GO" id="GO:0005946">
    <property type="term" value="C:alpha,alpha-trehalose-phosphate synthase complex (UDP-forming)"/>
    <property type="evidence" value="ECO:0007669"/>
    <property type="project" value="TreeGrafter"/>
</dbReference>
<dbReference type="GO" id="GO:0031505">
    <property type="term" value="P:fungal-type cell wall organization"/>
    <property type="evidence" value="ECO:0007669"/>
    <property type="project" value="TreeGrafter"/>
</dbReference>
<dbReference type="GO" id="GO:0003964">
    <property type="term" value="F:RNA-directed DNA polymerase activity"/>
    <property type="evidence" value="ECO:0007669"/>
    <property type="project" value="UniProtKB-KW"/>
</dbReference>
<feature type="region of interest" description="Disordered" evidence="1">
    <location>
        <begin position="1"/>
        <end position="38"/>
    </location>
</feature>